<accession>A0A0K8RL99</accession>
<evidence type="ECO:0000256" key="2">
    <source>
        <dbReference type="ARBA" id="ARBA00022980"/>
    </source>
</evidence>
<keyword evidence="2 6" id="KW-0689">Ribosomal protein</keyword>
<dbReference type="NCBIfam" id="TIGR01032">
    <property type="entry name" value="rplT_bact"/>
    <property type="match status" value="1"/>
</dbReference>
<dbReference type="Gene3D" id="6.10.160.10">
    <property type="match status" value="1"/>
</dbReference>
<evidence type="ECO:0000256" key="4">
    <source>
        <dbReference type="ARBA" id="ARBA00072767"/>
    </source>
</evidence>
<dbReference type="EMBL" id="GADI01001938">
    <property type="protein sequence ID" value="JAA71870.1"/>
    <property type="molecule type" value="mRNA"/>
</dbReference>
<dbReference type="GO" id="GO:1990904">
    <property type="term" value="C:ribonucleoprotein complex"/>
    <property type="evidence" value="ECO:0007669"/>
    <property type="project" value="UniProtKB-KW"/>
</dbReference>
<comment type="similarity">
    <text evidence="1 6">Belongs to the bacterial ribosomal protein bL20 family.</text>
</comment>
<dbReference type="FunFam" id="1.10.1900.20:FF:000001">
    <property type="entry name" value="50S ribosomal protein L20"/>
    <property type="match status" value="1"/>
</dbReference>
<dbReference type="Pfam" id="PF00453">
    <property type="entry name" value="Ribosomal_L20"/>
    <property type="match status" value="1"/>
</dbReference>
<evidence type="ECO:0000256" key="3">
    <source>
        <dbReference type="ARBA" id="ARBA00023274"/>
    </source>
</evidence>
<dbReference type="PANTHER" id="PTHR10986">
    <property type="entry name" value="39S RIBOSOMAL PROTEIN L20"/>
    <property type="match status" value="1"/>
</dbReference>
<dbReference type="InterPro" id="IPR035566">
    <property type="entry name" value="Ribosomal_protein_bL20_C"/>
</dbReference>
<dbReference type="AlphaFoldDB" id="A0A0K8RL99"/>
<dbReference type="Gene3D" id="1.10.1900.20">
    <property type="entry name" value="Ribosomal protein L20"/>
    <property type="match status" value="1"/>
</dbReference>
<keyword evidence="3 6" id="KW-0687">Ribonucleoprotein</keyword>
<name>A0A0K8RL99_IXORI</name>
<evidence type="ECO:0000256" key="6">
    <source>
        <dbReference type="RuleBase" id="RU000561"/>
    </source>
</evidence>
<dbReference type="PRINTS" id="PR00062">
    <property type="entry name" value="RIBOSOMALL20"/>
</dbReference>
<dbReference type="GO" id="GO:0006412">
    <property type="term" value="P:translation"/>
    <property type="evidence" value="ECO:0007669"/>
    <property type="project" value="InterPro"/>
</dbReference>
<reference evidence="7" key="1">
    <citation type="submission" date="2012-12" db="EMBL/GenBank/DDBJ databases">
        <title>Identification and characterization of a phenylalanine ammonia-lyase gene family in Isatis indigotica Fort.</title>
        <authorList>
            <person name="Liu Q."/>
            <person name="Chen J."/>
            <person name="Zhou X."/>
            <person name="Di P."/>
            <person name="Xiao Y."/>
            <person name="Xuan H."/>
            <person name="Zhang L."/>
            <person name="Chen W."/>
        </authorList>
    </citation>
    <scope>NUCLEOTIDE SEQUENCE</scope>
    <source>
        <tissue evidence="7">Salivary gland</tissue>
    </source>
</reference>
<proteinExistence type="evidence at transcript level"/>
<evidence type="ECO:0000256" key="1">
    <source>
        <dbReference type="ARBA" id="ARBA00007698"/>
    </source>
</evidence>
<protein>
    <recommendedName>
        <fullName evidence="4">Large ribosomal subunit protein bL20m</fullName>
    </recommendedName>
    <alternativeName>
        <fullName evidence="5">39S ribosomal protein L20, mitochondrial</fullName>
    </alternativeName>
</protein>
<dbReference type="GO" id="GO:0003735">
    <property type="term" value="F:structural constituent of ribosome"/>
    <property type="evidence" value="ECO:0007669"/>
    <property type="project" value="InterPro"/>
</dbReference>
<sequence length="150" mass="17393">MVFLTAINFVRVKNGGNRFWKRKRIFQLAANFYGRRRNCYTIAIRSVEKALTHVAEGRQVKKRELGRLWETRTEAAAQELGFNYASLRHNLTKCSIALDRRILSDLAYYRDHDTFKSLVNIARAKRHLEPPNEKAALEAPPEGVFTRGML</sequence>
<evidence type="ECO:0000313" key="7">
    <source>
        <dbReference type="EMBL" id="JAA71870.1"/>
    </source>
</evidence>
<dbReference type="GO" id="GO:0019843">
    <property type="term" value="F:rRNA binding"/>
    <property type="evidence" value="ECO:0007669"/>
    <property type="project" value="InterPro"/>
</dbReference>
<evidence type="ECO:0000256" key="5">
    <source>
        <dbReference type="ARBA" id="ARBA00076245"/>
    </source>
</evidence>
<dbReference type="InterPro" id="IPR005813">
    <property type="entry name" value="Ribosomal_bL20"/>
</dbReference>
<dbReference type="SUPFAM" id="SSF74731">
    <property type="entry name" value="Ribosomal protein L20"/>
    <property type="match status" value="1"/>
</dbReference>
<dbReference type="GO" id="GO:0005840">
    <property type="term" value="C:ribosome"/>
    <property type="evidence" value="ECO:0007669"/>
    <property type="project" value="UniProtKB-KW"/>
</dbReference>
<organism evidence="7">
    <name type="scientific">Ixodes ricinus</name>
    <name type="common">Common tick</name>
    <name type="synonym">Acarus ricinus</name>
    <dbReference type="NCBI Taxonomy" id="34613"/>
    <lineage>
        <taxon>Eukaryota</taxon>
        <taxon>Metazoa</taxon>
        <taxon>Ecdysozoa</taxon>
        <taxon>Arthropoda</taxon>
        <taxon>Chelicerata</taxon>
        <taxon>Arachnida</taxon>
        <taxon>Acari</taxon>
        <taxon>Parasitiformes</taxon>
        <taxon>Ixodida</taxon>
        <taxon>Ixodoidea</taxon>
        <taxon>Ixodidae</taxon>
        <taxon>Ixodinae</taxon>
        <taxon>Ixodes</taxon>
    </lineage>
</organism>
<dbReference type="CDD" id="cd07026">
    <property type="entry name" value="Ribosomal_L20"/>
    <property type="match status" value="1"/>
</dbReference>